<reference evidence="3" key="3">
    <citation type="submission" date="2022-01" db="UniProtKB">
        <authorList>
            <consortium name="EnsemblPlants"/>
        </authorList>
    </citation>
    <scope>IDENTIFICATION</scope>
    <source>
        <strain evidence="3">subsp. vulgare</strain>
    </source>
</reference>
<name>A0A8I6YRI6_HORVV</name>
<dbReference type="Proteomes" id="UP000011116">
    <property type="component" value="Chromosome 7H"/>
</dbReference>
<evidence type="ECO:0000313" key="4">
    <source>
        <dbReference type="Proteomes" id="UP000011116"/>
    </source>
</evidence>
<protein>
    <submittedName>
        <fullName evidence="3">Uncharacterized protein</fullName>
    </submittedName>
</protein>
<feature type="transmembrane region" description="Helical" evidence="2">
    <location>
        <begin position="109"/>
        <end position="131"/>
    </location>
</feature>
<organism evidence="3 4">
    <name type="scientific">Hordeum vulgare subsp. vulgare</name>
    <name type="common">Domesticated barley</name>
    <dbReference type="NCBI Taxonomy" id="112509"/>
    <lineage>
        <taxon>Eukaryota</taxon>
        <taxon>Viridiplantae</taxon>
        <taxon>Streptophyta</taxon>
        <taxon>Embryophyta</taxon>
        <taxon>Tracheophyta</taxon>
        <taxon>Spermatophyta</taxon>
        <taxon>Magnoliopsida</taxon>
        <taxon>Liliopsida</taxon>
        <taxon>Poales</taxon>
        <taxon>Poaceae</taxon>
        <taxon>BOP clade</taxon>
        <taxon>Pooideae</taxon>
        <taxon>Triticodae</taxon>
        <taxon>Triticeae</taxon>
        <taxon>Hordeinae</taxon>
        <taxon>Hordeum</taxon>
    </lineage>
</organism>
<keyword evidence="2" id="KW-0472">Membrane</keyword>
<keyword evidence="2" id="KW-0812">Transmembrane</keyword>
<feature type="coiled-coil region" evidence="1">
    <location>
        <begin position="29"/>
        <end position="56"/>
    </location>
</feature>
<dbReference type="Gramene" id="HORVU.MOREX.r3.7HG0721130.1">
    <property type="protein sequence ID" value="HORVU.MOREX.r3.7HG0721130.1"/>
    <property type="gene ID" value="HORVU.MOREX.r3.7HG0721130"/>
</dbReference>
<evidence type="ECO:0000313" key="3">
    <source>
        <dbReference type="EnsemblPlants" id="HORVU.MOREX.r3.7HG0721130.1"/>
    </source>
</evidence>
<proteinExistence type="predicted"/>
<accession>A0A8I6YRI6</accession>
<keyword evidence="4" id="KW-1185">Reference proteome</keyword>
<reference evidence="3" key="2">
    <citation type="submission" date="2020-10" db="EMBL/GenBank/DDBJ databases">
        <authorList>
            <person name="Scholz U."/>
            <person name="Mascher M."/>
            <person name="Fiebig A."/>
        </authorList>
    </citation>
    <scope>NUCLEOTIDE SEQUENCE [LARGE SCALE GENOMIC DNA]</scope>
    <source>
        <strain evidence="3">cv. Morex</strain>
    </source>
</reference>
<dbReference type="SMR" id="A0A8I6YRI6"/>
<keyword evidence="1" id="KW-0175">Coiled coil</keyword>
<evidence type="ECO:0000256" key="2">
    <source>
        <dbReference type="SAM" id="Phobius"/>
    </source>
</evidence>
<keyword evidence="2" id="KW-1133">Transmembrane helix</keyword>
<dbReference type="EnsemblPlants" id="HORVU.MOREX.r3.7HG0721130.1">
    <property type="protein sequence ID" value="HORVU.MOREX.r3.7HG0721130.1"/>
    <property type="gene ID" value="HORVU.MOREX.r3.7HG0721130"/>
</dbReference>
<evidence type="ECO:0000256" key="1">
    <source>
        <dbReference type="SAM" id="Coils"/>
    </source>
</evidence>
<dbReference type="AlphaFoldDB" id="A0A8I6YRI6"/>
<reference evidence="4" key="1">
    <citation type="journal article" date="2012" name="Nature">
        <title>A physical, genetic and functional sequence assembly of the barley genome.</title>
        <authorList>
            <consortium name="The International Barley Genome Sequencing Consortium"/>
            <person name="Mayer K.F."/>
            <person name="Waugh R."/>
            <person name="Brown J.W."/>
            <person name="Schulman A."/>
            <person name="Langridge P."/>
            <person name="Platzer M."/>
            <person name="Fincher G.B."/>
            <person name="Muehlbauer G.J."/>
            <person name="Sato K."/>
            <person name="Close T.J."/>
            <person name="Wise R.P."/>
            <person name="Stein N."/>
        </authorList>
    </citation>
    <scope>NUCLEOTIDE SEQUENCE [LARGE SCALE GENOMIC DNA]</scope>
    <source>
        <strain evidence="4">cv. Morex</strain>
    </source>
</reference>
<sequence>MVLVSASVGPRPVYDSDVEVCEPEIPTHIEILVEKLNLVEKENNYLKKKLKIIEEKNMKLELHVADVDDDRKMKMDAMRLKMDAMLLKMDEMRLKIRNIRKYAIDKEVWYHYVVGSIVTLVAILIAFVVAFKCFT</sequence>